<feature type="transmembrane region" description="Helical" evidence="1">
    <location>
        <begin position="56"/>
        <end position="80"/>
    </location>
</feature>
<feature type="transmembrane region" description="Helical" evidence="1">
    <location>
        <begin position="334"/>
        <end position="354"/>
    </location>
</feature>
<feature type="transmembrane region" description="Helical" evidence="1">
    <location>
        <begin position="21"/>
        <end position="50"/>
    </location>
</feature>
<feature type="transmembrane region" description="Helical" evidence="1">
    <location>
        <begin position="233"/>
        <end position="253"/>
    </location>
</feature>
<dbReference type="Proteomes" id="UP000198976">
    <property type="component" value="Chromosome I"/>
</dbReference>
<sequence>MVALLMRMKAKLTWNSMKRQTAFLVLSILGALGIAGYVGMIAVGAVFSIFEGYADLASVMFTLISALAVLAWVIAPALMASADNTLDPVRLAPFAAPSRRFAIGMIAAAFVGFSGIGTALFLLVPFVAWIVSGHVVVALVSVISACLALAISLVWSRAVTTWMSVQMTASTRRRDLQGVIATVALFLFVTPLGLYINAGIDNFNAAFVTRLGTIVGWTPMGAPFAISQSVYEGNYLVALARLAISLVTLWAGWKLWQYVLPFAMNGKARPVSAEARQAIAEGHHLIDPTQAAPSARADQRSFKHVDPWLRLGLPRAAAALAARTSHEFIRDPRLLSQLIAVGVLPVLGIAISFMGSNSDFSFGNTFAIFFTLFGAMLFGGVVATLMAWDSTANWLSITAGIRGRDERLGRLVGALPSAISLFAVVMALLAFAAGIQGRSLIYLAVTTVLLFCATAGAGQILHARWLYPVPPPGANPISTKSTGSFTATMLVQFAQWLAALVASLPASVVLLLGFFGILPDWIGYIVAPVWSLVCLVVGVIVGGHMWDRHAVTLLQQIKAWPGHAKTA</sequence>
<feature type="transmembrane region" description="Helical" evidence="1">
    <location>
        <begin position="366"/>
        <end position="388"/>
    </location>
</feature>
<feature type="transmembrane region" description="Helical" evidence="1">
    <location>
        <begin position="408"/>
        <end position="433"/>
    </location>
</feature>
<evidence type="ECO:0000256" key="1">
    <source>
        <dbReference type="SAM" id="Phobius"/>
    </source>
</evidence>
<protein>
    <submittedName>
        <fullName evidence="2">ABC-2 type transport system permease protein</fullName>
    </submittedName>
</protein>
<accession>A0ABY0V5Q4</accession>
<keyword evidence="1" id="KW-0812">Transmembrane</keyword>
<reference evidence="2 3" key="1">
    <citation type="submission" date="2016-10" db="EMBL/GenBank/DDBJ databases">
        <authorList>
            <person name="Varghese N."/>
            <person name="Submissions S."/>
        </authorList>
    </citation>
    <scope>NUCLEOTIDE SEQUENCE [LARGE SCALE GENOMIC DNA]</scope>
    <source>
        <strain evidence="2 3">DSM 9169</strain>
    </source>
</reference>
<evidence type="ECO:0000313" key="3">
    <source>
        <dbReference type="Proteomes" id="UP000198976"/>
    </source>
</evidence>
<gene>
    <name evidence="2" type="ORF">SAMN04489714_0387</name>
</gene>
<keyword evidence="1" id="KW-0472">Membrane</keyword>
<feature type="transmembrane region" description="Helical" evidence="1">
    <location>
        <begin position="176"/>
        <end position="196"/>
    </location>
</feature>
<dbReference type="RefSeq" id="WP_157886311.1">
    <property type="nucleotide sequence ID" value="NZ_LT629792.1"/>
</dbReference>
<feature type="transmembrane region" description="Helical" evidence="1">
    <location>
        <begin position="522"/>
        <end position="546"/>
    </location>
</feature>
<dbReference type="EMBL" id="LT629792">
    <property type="protein sequence ID" value="SDT87054.1"/>
    <property type="molecule type" value="Genomic_DNA"/>
</dbReference>
<organism evidence="2 3">
    <name type="scientific">Schaalia radingae</name>
    <dbReference type="NCBI Taxonomy" id="131110"/>
    <lineage>
        <taxon>Bacteria</taxon>
        <taxon>Bacillati</taxon>
        <taxon>Actinomycetota</taxon>
        <taxon>Actinomycetes</taxon>
        <taxon>Actinomycetales</taxon>
        <taxon>Actinomycetaceae</taxon>
        <taxon>Schaalia</taxon>
    </lineage>
</organism>
<feature type="transmembrane region" description="Helical" evidence="1">
    <location>
        <begin position="135"/>
        <end position="155"/>
    </location>
</feature>
<feature type="transmembrane region" description="Helical" evidence="1">
    <location>
        <begin position="440"/>
        <end position="461"/>
    </location>
</feature>
<proteinExistence type="predicted"/>
<evidence type="ECO:0000313" key="2">
    <source>
        <dbReference type="EMBL" id="SDT87054.1"/>
    </source>
</evidence>
<keyword evidence="1" id="KW-1133">Transmembrane helix</keyword>
<feature type="transmembrane region" description="Helical" evidence="1">
    <location>
        <begin position="493"/>
        <end position="515"/>
    </location>
</feature>
<name>A0ABY0V5Q4_9ACTO</name>
<keyword evidence="3" id="KW-1185">Reference proteome</keyword>
<feature type="transmembrane region" description="Helical" evidence="1">
    <location>
        <begin position="101"/>
        <end position="129"/>
    </location>
</feature>